<keyword evidence="2" id="KW-0269">Exonuclease</keyword>
<keyword evidence="2" id="KW-0540">Nuclease</keyword>
<dbReference type="PANTHER" id="PTHR12121">
    <property type="entry name" value="CARBON CATABOLITE REPRESSOR PROTEIN 4"/>
    <property type="match status" value="1"/>
</dbReference>
<sequence length="307" mass="33523">MGCAPDWNPPHPRACSPLLCKATHRVGTKSHELTENSGSDPPLSALIGEDCAMSDFSIMTFNLRYPALDGHPVATRLPIAAELITQARPHIIGTQEGELDQLENLISLLPKEYVWLGEGHSGGNSGEFTAVIYDSSRFDVDRVDISWLSEQPETVASESWGVSHARTLTVVDFRDLVTKQPLRLLNTHLDHRSEEARLESGKIMADHLAEAAGPCVVTGDFNVATGSPVYNYFCTELGLTDTGAAVPGENIGTFHRYKGPKDGDPRIDWILTTSDLQTVSTRINTFSAGGEYPSDHFPVEAVLRRVD</sequence>
<organism evidence="2 3">
    <name type="scientific">Brevibacterium aurantiacum</name>
    <dbReference type="NCBI Taxonomy" id="273384"/>
    <lineage>
        <taxon>Bacteria</taxon>
        <taxon>Bacillati</taxon>
        <taxon>Actinomycetota</taxon>
        <taxon>Actinomycetes</taxon>
        <taxon>Micrococcales</taxon>
        <taxon>Brevibacteriaceae</taxon>
        <taxon>Brevibacterium</taxon>
    </lineage>
</organism>
<evidence type="ECO:0000259" key="1">
    <source>
        <dbReference type="Pfam" id="PF03372"/>
    </source>
</evidence>
<accession>A0A2H1I2B9</accession>
<dbReference type="CDD" id="cd09083">
    <property type="entry name" value="EEP-1"/>
    <property type="match status" value="1"/>
</dbReference>
<gene>
    <name evidence="2" type="ORF">BAURA86_00103</name>
</gene>
<dbReference type="InterPro" id="IPR036691">
    <property type="entry name" value="Endo/exonu/phosph_ase_sf"/>
</dbReference>
<reference evidence="2 3" key="1">
    <citation type="submission" date="2017-03" db="EMBL/GenBank/DDBJ databases">
        <authorList>
            <person name="Afonso C.L."/>
            <person name="Miller P.J."/>
            <person name="Scott M.A."/>
            <person name="Spackman E."/>
            <person name="Goraichik I."/>
            <person name="Dimitrov K.M."/>
            <person name="Suarez D.L."/>
            <person name="Swayne D.E."/>
        </authorList>
    </citation>
    <scope>NUCLEOTIDE SEQUENCE [LARGE SCALE GENOMIC DNA]</scope>
    <source>
        <strain evidence="3">8(6)</strain>
    </source>
</reference>
<proteinExistence type="predicted"/>
<dbReference type="PANTHER" id="PTHR12121:SF36">
    <property type="entry name" value="ENDONUCLEASE_EXONUCLEASE_PHOSPHATASE DOMAIN-CONTAINING PROTEIN"/>
    <property type="match status" value="1"/>
</dbReference>
<dbReference type="GO" id="GO:0004519">
    <property type="term" value="F:endonuclease activity"/>
    <property type="evidence" value="ECO:0007669"/>
    <property type="project" value="UniProtKB-KW"/>
</dbReference>
<dbReference type="Pfam" id="PF03372">
    <property type="entry name" value="Exo_endo_phos"/>
    <property type="match status" value="1"/>
</dbReference>
<feature type="domain" description="Endonuclease/exonuclease/phosphatase" evidence="1">
    <location>
        <begin position="59"/>
        <end position="296"/>
    </location>
</feature>
<dbReference type="EMBL" id="FXZI01000001">
    <property type="protein sequence ID" value="SMX69327.1"/>
    <property type="molecule type" value="Genomic_DNA"/>
</dbReference>
<evidence type="ECO:0000313" key="3">
    <source>
        <dbReference type="Proteomes" id="UP000234300"/>
    </source>
</evidence>
<dbReference type="InterPro" id="IPR005135">
    <property type="entry name" value="Endo/exonuclease/phosphatase"/>
</dbReference>
<dbReference type="Gene3D" id="3.60.10.10">
    <property type="entry name" value="Endonuclease/exonuclease/phosphatase"/>
    <property type="match status" value="1"/>
</dbReference>
<keyword evidence="2" id="KW-0378">Hydrolase</keyword>
<dbReference type="Proteomes" id="UP000234300">
    <property type="component" value="Unassembled WGS sequence"/>
</dbReference>
<dbReference type="GO" id="GO:0000175">
    <property type="term" value="F:3'-5'-RNA exonuclease activity"/>
    <property type="evidence" value="ECO:0007669"/>
    <property type="project" value="TreeGrafter"/>
</dbReference>
<name>A0A2H1I2B9_BREAU</name>
<evidence type="ECO:0000313" key="2">
    <source>
        <dbReference type="EMBL" id="SMX69327.1"/>
    </source>
</evidence>
<keyword evidence="2" id="KW-0255">Endonuclease</keyword>
<dbReference type="AlphaFoldDB" id="A0A2H1I2B9"/>
<protein>
    <submittedName>
        <fullName evidence="2">Metal-dependent hydrolase, endonuclease/exonuclease/phosphatase family</fullName>
    </submittedName>
</protein>
<dbReference type="InterPro" id="IPR050410">
    <property type="entry name" value="CCR4/nocturin_mRNA_transcr"/>
</dbReference>
<dbReference type="SUPFAM" id="SSF56219">
    <property type="entry name" value="DNase I-like"/>
    <property type="match status" value="1"/>
</dbReference>